<evidence type="ECO:0000313" key="3">
    <source>
        <dbReference type="Proteomes" id="UP001501844"/>
    </source>
</evidence>
<gene>
    <name evidence="2" type="ORF">GCM10023183_32260</name>
</gene>
<dbReference type="Pfam" id="PF01370">
    <property type="entry name" value="Epimerase"/>
    <property type="match status" value="1"/>
</dbReference>
<keyword evidence="3" id="KW-1185">Reference proteome</keyword>
<reference evidence="3" key="1">
    <citation type="journal article" date="2019" name="Int. J. Syst. Evol. Microbiol.">
        <title>The Global Catalogue of Microorganisms (GCM) 10K type strain sequencing project: providing services to taxonomists for standard genome sequencing and annotation.</title>
        <authorList>
            <consortium name="The Broad Institute Genomics Platform"/>
            <consortium name="The Broad Institute Genome Sequencing Center for Infectious Disease"/>
            <person name="Wu L."/>
            <person name="Ma J."/>
        </authorList>
    </citation>
    <scope>NUCLEOTIDE SEQUENCE [LARGE SCALE GENOMIC DNA]</scope>
    <source>
        <strain evidence="3">JCM 17917</strain>
    </source>
</reference>
<dbReference type="PANTHER" id="PTHR48079:SF6">
    <property type="entry name" value="NAD(P)-BINDING DOMAIN-CONTAINING PROTEIN-RELATED"/>
    <property type="match status" value="1"/>
</dbReference>
<dbReference type="Proteomes" id="UP001501844">
    <property type="component" value="Unassembled WGS sequence"/>
</dbReference>
<dbReference type="SUPFAM" id="SSF51735">
    <property type="entry name" value="NAD(P)-binding Rossmann-fold domains"/>
    <property type="match status" value="1"/>
</dbReference>
<dbReference type="InterPro" id="IPR001509">
    <property type="entry name" value="Epimerase_deHydtase"/>
</dbReference>
<name>A0ABP8FXL6_9BACT</name>
<dbReference type="RefSeq" id="WP_345168433.1">
    <property type="nucleotide sequence ID" value="NZ_BAABGX010000003.1"/>
</dbReference>
<dbReference type="Gene3D" id="3.40.50.720">
    <property type="entry name" value="NAD(P)-binding Rossmann-like Domain"/>
    <property type="match status" value="1"/>
</dbReference>
<feature type="domain" description="NAD-dependent epimerase/dehydratase" evidence="1">
    <location>
        <begin position="4"/>
        <end position="216"/>
    </location>
</feature>
<dbReference type="EMBL" id="BAABGX010000003">
    <property type="protein sequence ID" value="GAA4312979.1"/>
    <property type="molecule type" value="Genomic_DNA"/>
</dbReference>
<proteinExistence type="predicted"/>
<sequence length="327" mass="36865">MKKALVTGGSGLIGQFLLQQLQVAGYEVIALYRNTPPSHEAIGLKWVEGDVLDPLLLHSLVKEVEEVYHCAGFVSYSPQDANVMQQINVEGTANIVDACLQFPEVKLCHVSSIAAINRKKGDSVITEEAKWDPNEERSVYAFSKYAAEVEVWRGISEGLKAVIVNPAIVLGPADWKRSSTQLFKYAWDEHAFYTAGYANFVDVRDVVQAMTLLMQGDHWGRRFILNAHQITYQEFFQRVATCFTKKPPTIKVSNWLTEVIWRAEALRGKLIGSRPLITKETARVAKEKHFYSNAKIKEALGFEFRPLEDTLAWCCQSLQNRIEKAVA</sequence>
<dbReference type="InterPro" id="IPR051783">
    <property type="entry name" value="NAD(P)-dependent_oxidoreduct"/>
</dbReference>
<accession>A0ABP8FXL6</accession>
<protein>
    <submittedName>
        <fullName evidence="2">NAD-dependent epimerase/dehydratase family protein</fullName>
    </submittedName>
</protein>
<comment type="caution">
    <text evidence="2">The sequence shown here is derived from an EMBL/GenBank/DDBJ whole genome shotgun (WGS) entry which is preliminary data.</text>
</comment>
<dbReference type="InterPro" id="IPR036291">
    <property type="entry name" value="NAD(P)-bd_dom_sf"/>
</dbReference>
<evidence type="ECO:0000313" key="2">
    <source>
        <dbReference type="EMBL" id="GAA4312979.1"/>
    </source>
</evidence>
<organism evidence="2 3">
    <name type="scientific">Nibribacter koreensis</name>
    <dbReference type="NCBI Taxonomy" id="1084519"/>
    <lineage>
        <taxon>Bacteria</taxon>
        <taxon>Pseudomonadati</taxon>
        <taxon>Bacteroidota</taxon>
        <taxon>Cytophagia</taxon>
        <taxon>Cytophagales</taxon>
        <taxon>Hymenobacteraceae</taxon>
        <taxon>Nibribacter</taxon>
    </lineage>
</organism>
<evidence type="ECO:0000259" key="1">
    <source>
        <dbReference type="Pfam" id="PF01370"/>
    </source>
</evidence>
<dbReference type="PANTHER" id="PTHR48079">
    <property type="entry name" value="PROTEIN YEEZ"/>
    <property type="match status" value="1"/>
</dbReference>